<dbReference type="Gene3D" id="1.25.10.10">
    <property type="entry name" value="Leucine-rich Repeat Variant"/>
    <property type="match status" value="3"/>
</dbReference>
<evidence type="ECO:0000313" key="13">
    <source>
        <dbReference type="EMBL" id="KAF2265231.1"/>
    </source>
</evidence>
<gene>
    <name evidence="13" type="ORF">CC78DRAFT_515720</name>
</gene>
<dbReference type="InterPro" id="IPR040191">
    <property type="entry name" value="UTP10"/>
</dbReference>
<comment type="caution">
    <text evidence="13">The sequence shown here is derived from an EMBL/GenBank/DDBJ whole genome shotgun (WGS) entry which is preliminary data.</text>
</comment>
<feature type="repeat" description="HEAT" evidence="10">
    <location>
        <begin position="580"/>
        <end position="617"/>
    </location>
</feature>
<keyword evidence="8 11" id="KW-0687">Ribonucleoprotein</keyword>
<evidence type="ECO:0000313" key="14">
    <source>
        <dbReference type="Proteomes" id="UP000800093"/>
    </source>
</evidence>
<feature type="domain" description="BP28 C-terminal" evidence="12">
    <location>
        <begin position="1494"/>
        <end position="1641"/>
    </location>
</feature>
<dbReference type="Pfam" id="PF12397">
    <property type="entry name" value="U3snoRNP10"/>
    <property type="match status" value="1"/>
</dbReference>
<evidence type="ECO:0000256" key="9">
    <source>
        <dbReference type="ARBA" id="ARBA00025076"/>
    </source>
</evidence>
<comment type="function">
    <text evidence="9">Involved in nucleolar processing of pre-18S ribosomal RNA. Involved in ribosome biosynthesis.</text>
</comment>
<dbReference type="GO" id="GO:0034455">
    <property type="term" value="C:t-UTP complex"/>
    <property type="evidence" value="ECO:0007669"/>
    <property type="project" value="TreeGrafter"/>
</dbReference>
<dbReference type="InterPro" id="IPR021133">
    <property type="entry name" value="HEAT_type_2"/>
</dbReference>
<dbReference type="InterPro" id="IPR056473">
    <property type="entry name" value="HEAT_Utp10/HEAT1"/>
</dbReference>
<dbReference type="PROSITE" id="PS50077">
    <property type="entry name" value="HEAT_REPEAT"/>
    <property type="match status" value="1"/>
</dbReference>
<evidence type="ECO:0000256" key="11">
    <source>
        <dbReference type="RuleBase" id="RU367065"/>
    </source>
</evidence>
<dbReference type="GO" id="GO:0000462">
    <property type="term" value="P:maturation of SSU-rRNA from tricistronic rRNA transcript (SSU-rRNA, 5.8S rRNA, LSU-rRNA)"/>
    <property type="evidence" value="ECO:0007669"/>
    <property type="project" value="TreeGrafter"/>
</dbReference>
<sequence length="1773" mass="198123">MTSLQKQLAAIAASSTHQLNLKAQKAAHSKSLLFEPRVAASQSFDSIYLICHEGFRDLCALDHRFIPFSRTIFSEQSKAEDRTQMTSRENKELDSVLEAFITLVGPRLLLKPAEKALEWLVRRFRVHEYNTECLVLTYLPYHVTPQFLALLSILPASPPQTLRFLFPYLSPPTNLPRQTIVYTAVNTPAFFNVLQGYVMRVLQAGHQGASLLSFWSSITTQAIDAILEQSQSGRKGVWNQRVEEILLRVLPGLNECLKLIDVPEAIMGCYMIIIVLVTKATLSDKVLGSLLEAVALSQENETLDACIMCLAIIAEEMSQLKFSNRVIKRLLQIPNLVQRLTSISEKCRVEKLALGCALGALESIGSVSCTEVSRTLLSEVLQCRIFSSRYISVALAALLQSAYSSTPGSARHGQLLDILTQFSEMDANSTIFQIIIDKHSEGFESLGIILPQRQDVGEHSNFISDDEDMDDLEDTEADSSVPSIFLPNITESTYLDTEPTPSFSEAAAAFEKFLESDRRADLFLETKQLRRTEAAKDPLFLSFMARLWCKPNAVTTRIAALRSTRALIRRFEDGIDFQNLIPYLLYALGDTSHAVRGFAAGCITAISERLAKKSSKAPIWGKDIYGKQSSQIVSLSTDQFVTFLSSALLPILEECVLDPKFIITSLGGMFEGSQLLQSRDKHSLKSNIRSSVISFLGSHTALTPILRVRTHLLPLFAGKFAAGVRTSALIPSIRRWCAQPESEVASKCNAESIGLAKVENEHLAALVPREQDSIELLRDIISGNLGGERSILLEGAFDRLNAIWSSMRSEARLSFSHCLLDLAIEGRDDIKDEKIRKTRALEILRIVKIDTAILVNFIESVPSTTQMPEGQPVKKRRRTSRNEMVRADLHSVEDVSKLLRRLTLVLELIESSNPGNRPALFKNLFIVLDDLQQLRHQSGSELVYLQSLILGSLIPIVNKLKEGDDQAEYQAFVRVDLLIDCIRHSASPQVQNGALLLISSLASWVPELVLHNLMPIFTFIGSTLLRQKDDYSAHIVDQTISLVVPQLAISLKTRNKNFLSGVADLLLSFTAAFEHIPPHRRLKLFRELAQTLGPGDSLFAILSLLIDRYPTSTSQRKFIPTLLFQFEPMVTLQTFKGYLDLVIDAAGPKRKISDTLFSLNEKEPAQVESSLLNLLSSLADFTTDLGLQSHITKAFKRKADTDTPRKLFASILEKIVHLSKQLTSSQRLYDCCRRVLASSLDLLPTIDLVKSTELLLSNSDHQVQVAAIKAVEYRAGNVVQSDHDSVSTLVSFLPRVEELLQESRDINVRAISVGCIDRIVERFGKKNIQAVVSIAQTLSGAQALASSDDEVRILSLLCLTSVVSILEDEAIPLLPTVLPLSIEYLKESIMDRKNSLHDAVYTLLSDVLERLAYMFSLEYLIPTLELSHQSAAAHLGDSCDRSRHQCLRSIANHVGAHEAFTAIKASMSSAIKHGYDAAHEQLGLILTTIELQTKSRMIKASPILFTLFQEVFDIRNQITSIDSNEEYDDEEIRNLEGRLIESVISMTLKLNDATFRPFFTQLADQSHSLSEAGLYRCITFYNFLASFFDKFKSIVTNYSSYILDNSTQVLEHLAKHEGNAELRSSVLKALRNSFQHDQDGFWQAPSHYSTVLLPLLKQLTMNVPIEITESTTIPTITELATASASSIENHRTMNTQLLRYLRAEEAHARLATVKCEQALTKKLREEWLGLLPEMLPFISELREDDDEMVERETQKWITMVEGVLGEDLEGMLQ</sequence>
<dbReference type="InterPro" id="IPR016024">
    <property type="entry name" value="ARM-type_fold"/>
</dbReference>
<comment type="similarity">
    <text evidence="2 11">Belongs to the HEATR1/UTP10 family.</text>
</comment>
<dbReference type="GO" id="GO:0030515">
    <property type="term" value="F:snoRNA binding"/>
    <property type="evidence" value="ECO:0007669"/>
    <property type="project" value="TreeGrafter"/>
</dbReference>
<dbReference type="GO" id="GO:0032040">
    <property type="term" value="C:small-subunit processome"/>
    <property type="evidence" value="ECO:0007669"/>
    <property type="project" value="TreeGrafter"/>
</dbReference>
<keyword evidence="6 11" id="KW-0698">rRNA processing</keyword>
<evidence type="ECO:0000256" key="3">
    <source>
        <dbReference type="ARBA" id="ARBA00011399"/>
    </source>
</evidence>
<evidence type="ECO:0000256" key="10">
    <source>
        <dbReference type="PROSITE-ProRule" id="PRU00103"/>
    </source>
</evidence>
<keyword evidence="14" id="KW-1185">Reference proteome</keyword>
<dbReference type="InterPro" id="IPR012954">
    <property type="entry name" value="BP28_C_dom"/>
</dbReference>
<evidence type="ECO:0000256" key="4">
    <source>
        <dbReference type="ARBA" id="ARBA00015399"/>
    </source>
</evidence>
<evidence type="ECO:0000259" key="12">
    <source>
        <dbReference type="SMART" id="SM01036"/>
    </source>
</evidence>
<dbReference type="OrthoDB" id="31183at2759"/>
<dbReference type="SUPFAM" id="SSF48371">
    <property type="entry name" value="ARM repeat"/>
    <property type="match status" value="2"/>
</dbReference>
<evidence type="ECO:0000256" key="5">
    <source>
        <dbReference type="ARBA" id="ARBA00022517"/>
    </source>
</evidence>
<comment type="subcellular location">
    <subcellularLocation>
        <location evidence="1 11">Nucleus</location>
        <location evidence="1 11">Nucleolus</location>
    </subcellularLocation>
</comment>
<dbReference type="EMBL" id="ML986610">
    <property type="protein sequence ID" value="KAF2265231.1"/>
    <property type="molecule type" value="Genomic_DNA"/>
</dbReference>
<proteinExistence type="inferred from homology"/>
<dbReference type="Pfam" id="PF23243">
    <property type="entry name" value="HEAT_HEATR1"/>
    <property type="match status" value="1"/>
</dbReference>
<dbReference type="GO" id="GO:0045943">
    <property type="term" value="P:positive regulation of transcription by RNA polymerase I"/>
    <property type="evidence" value="ECO:0007669"/>
    <property type="project" value="TreeGrafter"/>
</dbReference>
<reference evidence="14" key="1">
    <citation type="journal article" date="2020" name="Stud. Mycol.">
        <title>101 Dothideomycetes genomes: A test case for predicting lifestyles and emergence of pathogens.</title>
        <authorList>
            <person name="Haridas S."/>
            <person name="Albert R."/>
            <person name="Binder M."/>
            <person name="Bloem J."/>
            <person name="LaButti K."/>
            <person name="Salamov A."/>
            <person name="Andreopoulos B."/>
            <person name="Baker S."/>
            <person name="Barry K."/>
            <person name="Bills G."/>
            <person name="Bluhm B."/>
            <person name="Cannon C."/>
            <person name="Castanera R."/>
            <person name="Culley D."/>
            <person name="Daum C."/>
            <person name="Ezra D."/>
            <person name="Gonzalez J."/>
            <person name="Henrissat B."/>
            <person name="Kuo A."/>
            <person name="Liang C."/>
            <person name="Lipzen A."/>
            <person name="Lutzoni F."/>
            <person name="Magnuson J."/>
            <person name="Mondo S."/>
            <person name="Nolan M."/>
            <person name="Ohm R."/>
            <person name="Pangilinan J."/>
            <person name="Park H.-J."/>
            <person name="Ramirez L."/>
            <person name="Alfaro M."/>
            <person name="Sun H."/>
            <person name="Tritt A."/>
            <person name="Yoshinaga Y."/>
            <person name="Zwiers L.-H."/>
            <person name="Turgeon B."/>
            <person name="Goodwin S."/>
            <person name="Spatafora J."/>
            <person name="Crous P."/>
            <person name="Grigoriev I."/>
        </authorList>
    </citation>
    <scope>NUCLEOTIDE SEQUENCE [LARGE SCALE GENOMIC DNA]</scope>
    <source>
        <strain evidence="14">CBS 304.66</strain>
    </source>
</reference>
<accession>A0A9P4KAT2</accession>
<protein>
    <recommendedName>
        <fullName evidence="4 11">U3 small nucleolar RNA-associated protein 10</fullName>
    </recommendedName>
</protein>
<dbReference type="GO" id="GO:0030686">
    <property type="term" value="C:90S preribosome"/>
    <property type="evidence" value="ECO:0007669"/>
    <property type="project" value="TreeGrafter"/>
</dbReference>
<keyword evidence="7 11" id="KW-0539">Nucleus</keyword>
<evidence type="ECO:0000256" key="7">
    <source>
        <dbReference type="ARBA" id="ARBA00023242"/>
    </source>
</evidence>
<evidence type="ECO:0000256" key="6">
    <source>
        <dbReference type="ARBA" id="ARBA00022552"/>
    </source>
</evidence>
<dbReference type="Pfam" id="PF08146">
    <property type="entry name" value="BP28CT"/>
    <property type="match status" value="1"/>
</dbReference>
<organism evidence="13 14">
    <name type="scientific">Lojkania enalia</name>
    <dbReference type="NCBI Taxonomy" id="147567"/>
    <lineage>
        <taxon>Eukaryota</taxon>
        <taxon>Fungi</taxon>
        <taxon>Dikarya</taxon>
        <taxon>Ascomycota</taxon>
        <taxon>Pezizomycotina</taxon>
        <taxon>Dothideomycetes</taxon>
        <taxon>Pleosporomycetidae</taxon>
        <taxon>Pleosporales</taxon>
        <taxon>Pleosporales incertae sedis</taxon>
        <taxon>Lojkania</taxon>
    </lineage>
</organism>
<dbReference type="InterPro" id="IPR022125">
    <property type="entry name" value="U3snoRNP10_N"/>
</dbReference>
<keyword evidence="5 11" id="KW-0690">Ribosome biogenesis</keyword>
<dbReference type="Proteomes" id="UP000800093">
    <property type="component" value="Unassembled WGS sequence"/>
</dbReference>
<dbReference type="PANTHER" id="PTHR13457">
    <property type="entry name" value="BAP28"/>
    <property type="match status" value="1"/>
</dbReference>
<evidence type="ECO:0000256" key="1">
    <source>
        <dbReference type="ARBA" id="ARBA00004604"/>
    </source>
</evidence>
<dbReference type="PANTHER" id="PTHR13457:SF1">
    <property type="entry name" value="HEAT REPEAT-CONTAINING PROTEIN 1"/>
    <property type="match status" value="1"/>
</dbReference>
<comment type="subunit">
    <text evidence="3 11">Component of the ribosomal small subunit (SSU) processome.</text>
</comment>
<dbReference type="SMART" id="SM01036">
    <property type="entry name" value="BP28CT"/>
    <property type="match status" value="1"/>
</dbReference>
<dbReference type="InterPro" id="IPR011989">
    <property type="entry name" value="ARM-like"/>
</dbReference>
<evidence type="ECO:0000256" key="2">
    <source>
        <dbReference type="ARBA" id="ARBA00010559"/>
    </source>
</evidence>
<evidence type="ECO:0000256" key="8">
    <source>
        <dbReference type="ARBA" id="ARBA00023274"/>
    </source>
</evidence>
<name>A0A9P4KAT2_9PLEO</name>